<proteinExistence type="predicted"/>
<evidence type="ECO:0000313" key="2">
    <source>
        <dbReference type="Proteomes" id="UP000593741"/>
    </source>
</evidence>
<dbReference type="EMBL" id="MT774397">
    <property type="protein sequence ID" value="QOR56830.1"/>
    <property type="molecule type" value="Genomic_DNA"/>
</dbReference>
<keyword evidence="2" id="KW-1185">Reference proteome</keyword>
<dbReference type="Proteomes" id="UP000593741">
    <property type="component" value="Genome"/>
</dbReference>
<accession>A0A7M1RUW9</accession>
<sequence>MKAKYIRKGLFETNKHFEHRVNDALNTCTDIEHIILDYNCVTIKYKENSNVKSPKKIQGFYLTSNKE</sequence>
<organism evidence="1 2">
    <name type="scientific">uncultured phage cr56_1</name>
    <dbReference type="NCBI Taxonomy" id="2772081"/>
    <lineage>
        <taxon>Viruses</taxon>
        <taxon>Duplodnaviria</taxon>
        <taxon>Heunggongvirae</taxon>
        <taxon>Uroviricota</taxon>
        <taxon>Caudoviricetes</taxon>
        <taxon>Crassvirales</taxon>
        <taxon>Suoliviridae</taxon>
        <taxon>Loutivirinae</taxon>
        <taxon>Buchavirus</taxon>
        <taxon>Buchavirus faecalis</taxon>
    </lineage>
</organism>
<dbReference type="RefSeq" id="YP_010112282.1">
    <property type="nucleotide sequence ID" value="NC_055890.1"/>
</dbReference>
<name>A0A7M1RUW9_9CAUD</name>
<evidence type="ECO:0000313" key="1">
    <source>
        <dbReference type="EMBL" id="QOR56830.1"/>
    </source>
</evidence>
<protein>
    <submittedName>
        <fullName evidence="1">Uncharacterized protein</fullName>
    </submittedName>
</protein>
<dbReference type="GeneID" id="65130749"/>
<reference evidence="1 2" key="1">
    <citation type="submission" date="2020-07" db="EMBL/GenBank/DDBJ databases">
        <title>Taxonomic proposal: Crassvirales, a new order of highly abundant and diverse bacterial viruses.</title>
        <authorList>
            <person name="Shkoporov A.N."/>
            <person name="Stockdale S.R."/>
            <person name="Guerin E."/>
            <person name="Ross R.P."/>
            <person name="Hill C."/>
        </authorList>
    </citation>
    <scope>NUCLEOTIDE SEQUENCE [LARGE SCALE GENOMIC DNA]</scope>
</reference>
<dbReference type="KEGG" id="vg:65130749"/>